<dbReference type="SUPFAM" id="SSF52266">
    <property type="entry name" value="SGNH hydrolase"/>
    <property type="match status" value="1"/>
</dbReference>
<proteinExistence type="predicted"/>
<organism evidence="1 2">
    <name type="scientific">Litchfieldia luteola</name>
    <dbReference type="NCBI Taxonomy" id="682179"/>
    <lineage>
        <taxon>Bacteria</taxon>
        <taxon>Bacillati</taxon>
        <taxon>Bacillota</taxon>
        <taxon>Bacilli</taxon>
        <taxon>Bacillales</taxon>
        <taxon>Bacillaceae</taxon>
        <taxon>Litchfieldia</taxon>
    </lineage>
</organism>
<dbReference type="EMBL" id="JADCLJ010000007">
    <property type="protein sequence ID" value="MBE4907168.1"/>
    <property type="molecule type" value="Genomic_DNA"/>
</dbReference>
<dbReference type="Gene3D" id="3.40.50.1110">
    <property type="entry name" value="SGNH hydrolase"/>
    <property type="match status" value="1"/>
</dbReference>
<evidence type="ECO:0000313" key="1">
    <source>
        <dbReference type="EMBL" id="MBE4907168.1"/>
    </source>
</evidence>
<keyword evidence="2" id="KW-1185">Reference proteome</keyword>
<dbReference type="Proteomes" id="UP001516662">
    <property type="component" value="Unassembled WGS sequence"/>
</dbReference>
<dbReference type="InterPro" id="IPR036514">
    <property type="entry name" value="SGNH_hydro_sf"/>
</dbReference>
<keyword evidence="1" id="KW-0378">Hydrolase</keyword>
<sequence length="268" mass="30634">MKSFIVIIITFLSFGSLVFGKIHYDNKIAAHANTTIENKVKVETTEVKNNEVEVSPEEIVDYSALTKNLPEEIVSKINASVGSNMPVNLVILGSKSRSSDSYGWPTLLKQKIEETYRGTFNITIEEISDKTSMEVVNDDLHQPVVDSKPDILLFEPFILTDNGIVRMEDLLENLTFMLEAFKSENPNMLILLQPAHPLYNAKFYPREVNEFKNYAEENEITYLDHWTAWPEQTSRDLLGYLTEDSAEPNEEGHRLWAEFLVDYFVSGN</sequence>
<accession>A0ABR9QFC7</accession>
<reference evidence="1 2" key="1">
    <citation type="submission" date="2020-10" db="EMBL/GenBank/DDBJ databases">
        <title>Bacillus sp. HD4P25, an endophyte from a halophyte.</title>
        <authorList>
            <person name="Sun J.-Q."/>
        </authorList>
    </citation>
    <scope>NUCLEOTIDE SEQUENCE [LARGE SCALE GENOMIC DNA]</scope>
    <source>
        <strain evidence="1 2">YIM 93174</strain>
    </source>
</reference>
<gene>
    <name evidence="1" type="ORF">IMZ08_03730</name>
</gene>
<dbReference type="RefSeq" id="WP_193534642.1">
    <property type="nucleotide sequence ID" value="NZ_JADCLJ010000007.1"/>
</dbReference>
<evidence type="ECO:0000313" key="2">
    <source>
        <dbReference type="Proteomes" id="UP001516662"/>
    </source>
</evidence>
<comment type="caution">
    <text evidence="1">The sequence shown here is derived from an EMBL/GenBank/DDBJ whole genome shotgun (WGS) entry which is preliminary data.</text>
</comment>
<dbReference type="CDD" id="cd00229">
    <property type="entry name" value="SGNH_hydrolase"/>
    <property type="match status" value="1"/>
</dbReference>
<name>A0ABR9QFC7_9BACI</name>
<dbReference type="GO" id="GO:0016787">
    <property type="term" value="F:hydrolase activity"/>
    <property type="evidence" value="ECO:0007669"/>
    <property type="project" value="UniProtKB-KW"/>
</dbReference>
<protein>
    <submittedName>
        <fullName evidence="1">SGNH/GDSL hydrolase family protein</fullName>
    </submittedName>
</protein>